<reference evidence="3" key="1">
    <citation type="journal article" date="2010" name="Nature">
        <title>The Amphimedon queenslandica genome and the evolution of animal complexity.</title>
        <authorList>
            <person name="Srivastava M."/>
            <person name="Simakov O."/>
            <person name="Chapman J."/>
            <person name="Fahey B."/>
            <person name="Gauthier M.E."/>
            <person name="Mitros T."/>
            <person name="Richards G.S."/>
            <person name="Conaco C."/>
            <person name="Dacre M."/>
            <person name="Hellsten U."/>
            <person name="Larroux C."/>
            <person name="Putnam N.H."/>
            <person name="Stanke M."/>
            <person name="Adamska M."/>
            <person name="Darling A."/>
            <person name="Degnan S.M."/>
            <person name="Oakley T.H."/>
            <person name="Plachetzki D.C."/>
            <person name="Zhai Y."/>
            <person name="Adamski M."/>
            <person name="Calcino A."/>
            <person name="Cummins S.F."/>
            <person name="Goodstein D.M."/>
            <person name="Harris C."/>
            <person name="Jackson D.J."/>
            <person name="Leys S.P."/>
            <person name="Shu S."/>
            <person name="Woodcroft B.J."/>
            <person name="Vervoort M."/>
            <person name="Kosik K.S."/>
            <person name="Manning G."/>
            <person name="Degnan B.M."/>
            <person name="Rokhsar D.S."/>
        </authorList>
    </citation>
    <scope>NUCLEOTIDE SEQUENCE [LARGE SCALE GENOMIC DNA]</scope>
</reference>
<keyword evidence="3" id="KW-1185">Reference proteome</keyword>
<evidence type="ECO:0000313" key="3">
    <source>
        <dbReference type="Proteomes" id="UP000007879"/>
    </source>
</evidence>
<organism evidence="2">
    <name type="scientific">Amphimedon queenslandica</name>
    <name type="common">Sponge</name>
    <dbReference type="NCBI Taxonomy" id="400682"/>
    <lineage>
        <taxon>Eukaryota</taxon>
        <taxon>Metazoa</taxon>
        <taxon>Porifera</taxon>
        <taxon>Demospongiae</taxon>
        <taxon>Heteroscleromorpha</taxon>
        <taxon>Haplosclerida</taxon>
        <taxon>Niphatidae</taxon>
        <taxon>Amphimedon</taxon>
    </lineage>
</organism>
<proteinExistence type="predicted"/>
<dbReference type="STRING" id="400682.A0A1X7VEL5"/>
<dbReference type="InParanoid" id="A0A1X7VEL5"/>
<dbReference type="Proteomes" id="UP000007879">
    <property type="component" value="Unassembled WGS sequence"/>
</dbReference>
<dbReference type="GO" id="GO:0005743">
    <property type="term" value="C:mitochondrial inner membrane"/>
    <property type="evidence" value="ECO:0007669"/>
    <property type="project" value="TreeGrafter"/>
</dbReference>
<dbReference type="PANTHER" id="PTHR47148:SF1">
    <property type="entry name" value="CYTOCHROME C OXIDASE ASSEMBLY FACTOR 1 HOMOLOG"/>
    <property type="match status" value="1"/>
</dbReference>
<keyword evidence="1" id="KW-0812">Transmembrane</keyword>
<evidence type="ECO:0000256" key="1">
    <source>
        <dbReference type="SAM" id="Phobius"/>
    </source>
</evidence>
<protein>
    <recommendedName>
        <fullName evidence="4">Cytochrome c oxidase assembly factor 1 homolog</fullName>
    </recommendedName>
</protein>
<reference evidence="2" key="2">
    <citation type="submission" date="2017-05" db="UniProtKB">
        <authorList>
            <consortium name="EnsemblMetazoa"/>
        </authorList>
    </citation>
    <scope>IDENTIFICATION</scope>
</reference>
<dbReference type="InterPro" id="IPR014807">
    <property type="entry name" value="Coa1"/>
</dbReference>
<feature type="transmembrane region" description="Helical" evidence="1">
    <location>
        <begin position="6"/>
        <end position="27"/>
    </location>
</feature>
<dbReference type="EnsemblMetazoa" id="Aqu2.1.38164_001">
    <property type="protein sequence ID" value="Aqu2.1.38164_001"/>
    <property type="gene ID" value="Aqu2.1.38164"/>
</dbReference>
<name>A0A1X7VEL5_AMPQE</name>
<dbReference type="KEGG" id="aqu:105316950"/>
<dbReference type="OrthoDB" id="10037790at2759"/>
<keyword evidence="1" id="KW-0472">Membrane</keyword>
<dbReference type="EnsemblMetazoa" id="XM_011412275.2">
    <property type="protein sequence ID" value="XP_011410577.1"/>
    <property type="gene ID" value="LOC105316950"/>
</dbReference>
<dbReference type="GO" id="GO:0033617">
    <property type="term" value="P:mitochondrial respiratory chain complex IV assembly"/>
    <property type="evidence" value="ECO:0007669"/>
    <property type="project" value="TreeGrafter"/>
</dbReference>
<sequence>MSSQPLVKVAIFGAFASVSGCVVLYYLMQRKLASSGYYTETVKALRDNERAVTLIGEPLRFQFLRLNDKRNHITTTQAEVAIPVSGSKHAGHIHSFADHHDGKWRLQKVIFEFKGRPDKMVILDTSSNNKS</sequence>
<dbReference type="OMA" id="GTLYFWA"/>
<gene>
    <name evidence="2" type="primary">105316950</name>
</gene>
<dbReference type="Pfam" id="PF08695">
    <property type="entry name" value="Coa1"/>
    <property type="match status" value="1"/>
</dbReference>
<dbReference type="PANTHER" id="PTHR47148">
    <property type="entry name" value="CYTOCHROME C OXIDASE ASSEMBLY FACTOR 1 HOMOLOG"/>
    <property type="match status" value="1"/>
</dbReference>
<keyword evidence="1" id="KW-1133">Transmembrane helix</keyword>
<dbReference type="AlphaFoldDB" id="A0A1X7VEL5"/>
<evidence type="ECO:0008006" key="4">
    <source>
        <dbReference type="Google" id="ProtNLM"/>
    </source>
</evidence>
<accession>A0A1X7VEL5</accession>
<evidence type="ECO:0000313" key="2">
    <source>
        <dbReference type="EnsemblMetazoa" id="Aqu2.1.38164_001"/>
    </source>
</evidence>
<dbReference type="GO" id="GO:0032981">
    <property type="term" value="P:mitochondrial respiratory chain complex I assembly"/>
    <property type="evidence" value="ECO:0007669"/>
    <property type="project" value="TreeGrafter"/>
</dbReference>